<reference evidence="1" key="2">
    <citation type="submission" date="2020-11" db="EMBL/GenBank/DDBJ databases">
        <authorList>
            <person name="McCartney M.A."/>
            <person name="Auch B."/>
            <person name="Kono T."/>
            <person name="Mallez S."/>
            <person name="Becker A."/>
            <person name="Gohl D.M."/>
            <person name="Silverstein K.A.T."/>
            <person name="Koren S."/>
            <person name="Bechman K.B."/>
            <person name="Herman A."/>
            <person name="Abrahante J.E."/>
            <person name="Garbe J."/>
        </authorList>
    </citation>
    <scope>NUCLEOTIDE SEQUENCE</scope>
    <source>
        <strain evidence="1">Duluth1</strain>
        <tissue evidence="1">Whole animal</tissue>
    </source>
</reference>
<dbReference type="EMBL" id="JAIWYP010000003">
    <property type="protein sequence ID" value="KAH3856193.1"/>
    <property type="molecule type" value="Genomic_DNA"/>
</dbReference>
<organism evidence="1 2">
    <name type="scientific">Dreissena polymorpha</name>
    <name type="common">Zebra mussel</name>
    <name type="synonym">Mytilus polymorpha</name>
    <dbReference type="NCBI Taxonomy" id="45954"/>
    <lineage>
        <taxon>Eukaryota</taxon>
        <taxon>Metazoa</taxon>
        <taxon>Spiralia</taxon>
        <taxon>Lophotrochozoa</taxon>
        <taxon>Mollusca</taxon>
        <taxon>Bivalvia</taxon>
        <taxon>Autobranchia</taxon>
        <taxon>Heteroconchia</taxon>
        <taxon>Euheterodonta</taxon>
        <taxon>Imparidentia</taxon>
        <taxon>Neoheterodontei</taxon>
        <taxon>Myida</taxon>
        <taxon>Dreissenoidea</taxon>
        <taxon>Dreissenidae</taxon>
        <taxon>Dreissena</taxon>
    </lineage>
</organism>
<dbReference type="Proteomes" id="UP000828390">
    <property type="component" value="Unassembled WGS sequence"/>
</dbReference>
<comment type="caution">
    <text evidence="1">The sequence shown here is derived from an EMBL/GenBank/DDBJ whole genome shotgun (WGS) entry which is preliminary data.</text>
</comment>
<gene>
    <name evidence="1" type="ORF">DPMN_098776</name>
</gene>
<sequence>MLASGTLRSLCWHQGHCDIYAGIRNIAISMLASYYRDIAISMPASYNRDIAISMLASGTLRSLCWHQGHCDLYAGILLQGHCDLYAGILLLDQGPNVVQTKPL</sequence>
<protein>
    <submittedName>
        <fullName evidence="1">Uncharacterized protein</fullName>
    </submittedName>
</protein>
<dbReference type="AlphaFoldDB" id="A0A9D4LCY4"/>
<name>A0A9D4LCY4_DREPO</name>
<reference evidence="1" key="1">
    <citation type="journal article" date="2019" name="bioRxiv">
        <title>The Genome of the Zebra Mussel, Dreissena polymorpha: A Resource for Invasive Species Research.</title>
        <authorList>
            <person name="McCartney M.A."/>
            <person name="Auch B."/>
            <person name="Kono T."/>
            <person name="Mallez S."/>
            <person name="Zhang Y."/>
            <person name="Obille A."/>
            <person name="Becker A."/>
            <person name="Abrahante J.E."/>
            <person name="Garbe J."/>
            <person name="Badalamenti J.P."/>
            <person name="Herman A."/>
            <person name="Mangelson H."/>
            <person name="Liachko I."/>
            <person name="Sullivan S."/>
            <person name="Sone E.D."/>
            <person name="Koren S."/>
            <person name="Silverstein K.A.T."/>
            <person name="Beckman K.B."/>
            <person name="Gohl D.M."/>
        </authorList>
    </citation>
    <scope>NUCLEOTIDE SEQUENCE</scope>
    <source>
        <strain evidence="1">Duluth1</strain>
        <tissue evidence="1">Whole animal</tissue>
    </source>
</reference>
<evidence type="ECO:0000313" key="1">
    <source>
        <dbReference type="EMBL" id="KAH3856193.1"/>
    </source>
</evidence>
<evidence type="ECO:0000313" key="2">
    <source>
        <dbReference type="Proteomes" id="UP000828390"/>
    </source>
</evidence>
<proteinExistence type="predicted"/>
<keyword evidence="2" id="KW-1185">Reference proteome</keyword>
<accession>A0A9D4LCY4</accession>